<feature type="domain" description="Major facilitator superfamily (MFS) profile" evidence="10">
    <location>
        <begin position="212"/>
        <end position="393"/>
    </location>
</feature>
<evidence type="ECO:0000256" key="1">
    <source>
        <dbReference type="ARBA" id="ARBA00004651"/>
    </source>
</evidence>
<sequence>MISFKSPRAVFILLLLLSGTLCTASLIPFMGVYIVEVLGKDPWLISIYAMLTLSLTVVVNRIYGEWIDNGRRIAPLILTSILAFGFALSVMLVFETYVVLIIICAPCFALSNAAVSTMYSFGRLSAEQNAWDIARYNSYLRATTSLGWMIAPAVTFLIAGAFGARYVMISALVLTAVWATLWWKVMPSDFVKQSRIKDPSTDVGSLSDNAKAMWTAAGVCLLFSLAHSATTSSLPLFYIREAGLPVYAAGLSFSIKTFIEILAILSTPWLITNLGVRRCLGVAAVVAISAFITLANVQSLSHLVIGASLEGLYYGIFAAVGLLYIQSFAGDRLGRATSLYMNSLYIGGLIASPMMGLVAQFSGFRTVILLSTVWATLALLVLIVSGRNQTRLS</sequence>
<dbReference type="AlphaFoldDB" id="A0A2T0W489"/>
<comment type="subcellular location">
    <subcellularLocation>
        <location evidence="1">Cell membrane</location>
        <topology evidence="1">Multi-pass membrane protein</topology>
    </subcellularLocation>
</comment>
<dbReference type="GO" id="GO:0022857">
    <property type="term" value="F:transmembrane transporter activity"/>
    <property type="evidence" value="ECO:0007669"/>
    <property type="project" value="InterPro"/>
</dbReference>
<dbReference type="GO" id="GO:0005886">
    <property type="term" value="C:plasma membrane"/>
    <property type="evidence" value="ECO:0007669"/>
    <property type="project" value="UniProtKB-SubCell"/>
</dbReference>
<feature type="transmembrane region" description="Helical" evidence="9">
    <location>
        <begin position="75"/>
        <end position="94"/>
    </location>
</feature>
<proteinExistence type="inferred from homology"/>
<feature type="transmembrane region" description="Helical" evidence="9">
    <location>
        <begin position="364"/>
        <end position="384"/>
    </location>
</feature>
<feature type="transmembrane region" description="Helical" evidence="9">
    <location>
        <begin position="244"/>
        <end position="267"/>
    </location>
</feature>
<feature type="transmembrane region" description="Helical" evidence="9">
    <location>
        <begin position="100"/>
        <end position="121"/>
    </location>
</feature>
<evidence type="ECO:0000256" key="6">
    <source>
        <dbReference type="ARBA" id="ARBA00022692"/>
    </source>
</evidence>
<feature type="transmembrane region" description="Helical" evidence="9">
    <location>
        <begin position="142"/>
        <end position="160"/>
    </location>
</feature>
<keyword evidence="7 9" id="KW-1133">Transmembrane helix</keyword>
<accession>A0A2T0W489</accession>
<evidence type="ECO:0000256" key="7">
    <source>
        <dbReference type="ARBA" id="ARBA00022989"/>
    </source>
</evidence>
<reference evidence="11 12" key="1">
    <citation type="submission" date="2018-03" db="EMBL/GenBank/DDBJ databases">
        <title>Genomic Encyclopedia of Archaeal and Bacterial Type Strains, Phase II (KMG-II): from individual species to whole genera.</title>
        <authorList>
            <person name="Goeker M."/>
        </authorList>
    </citation>
    <scope>NUCLEOTIDE SEQUENCE [LARGE SCALE GENOMIC DNA]</scope>
    <source>
        <strain evidence="11 12">DSM 101533</strain>
    </source>
</reference>
<keyword evidence="4" id="KW-1003">Cell membrane</keyword>
<evidence type="ECO:0000256" key="4">
    <source>
        <dbReference type="ARBA" id="ARBA00022475"/>
    </source>
</evidence>
<evidence type="ECO:0000313" key="12">
    <source>
        <dbReference type="Proteomes" id="UP000238007"/>
    </source>
</evidence>
<dbReference type="PANTHER" id="PTHR23535">
    <property type="entry name" value="SUGAR EFFLUX TRANSPORTER A-RELATED"/>
    <property type="match status" value="1"/>
</dbReference>
<gene>
    <name evidence="11" type="ORF">CLV80_101145</name>
</gene>
<dbReference type="Pfam" id="PF07690">
    <property type="entry name" value="MFS_1"/>
    <property type="match status" value="1"/>
</dbReference>
<organism evidence="11 12">
    <name type="scientific">Yoonia maritima</name>
    <dbReference type="NCBI Taxonomy" id="1435347"/>
    <lineage>
        <taxon>Bacteria</taxon>
        <taxon>Pseudomonadati</taxon>
        <taxon>Pseudomonadota</taxon>
        <taxon>Alphaproteobacteria</taxon>
        <taxon>Rhodobacterales</taxon>
        <taxon>Paracoccaceae</taxon>
        <taxon>Yoonia</taxon>
    </lineage>
</organism>
<protein>
    <submittedName>
        <fullName evidence="11">SET family sugar efflux transporter-like MFS transporter</fullName>
    </submittedName>
</protein>
<feature type="transmembrane region" description="Helical" evidence="9">
    <location>
        <begin position="166"/>
        <end position="185"/>
    </location>
</feature>
<evidence type="ECO:0000256" key="5">
    <source>
        <dbReference type="ARBA" id="ARBA00022597"/>
    </source>
</evidence>
<keyword evidence="8 9" id="KW-0472">Membrane</keyword>
<comment type="similarity">
    <text evidence="2">Belongs to the major facilitator superfamily. Set transporter family.</text>
</comment>
<dbReference type="EMBL" id="PVTP01000001">
    <property type="protein sequence ID" value="PRY80294.1"/>
    <property type="molecule type" value="Genomic_DNA"/>
</dbReference>
<feature type="transmembrane region" description="Helical" evidence="9">
    <location>
        <begin position="303"/>
        <end position="325"/>
    </location>
</feature>
<keyword evidence="3" id="KW-0813">Transport</keyword>
<keyword evidence="5" id="KW-0762">Sugar transport</keyword>
<evidence type="ECO:0000259" key="10">
    <source>
        <dbReference type="PROSITE" id="PS50850"/>
    </source>
</evidence>
<feature type="transmembrane region" description="Helical" evidence="9">
    <location>
        <begin position="337"/>
        <end position="358"/>
    </location>
</feature>
<keyword evidence="6 9" id="KW-0812">Transmembrane</keyword>
<dbReference type="SUPFAM" id="SSF103473">
    <property type="entry name" value="MFS general substrate transporter"/>
    <property type="match status" value="1"/>
</dbReference>
<feature type="transmembrane region" description="Helical" evidence="9">
    <location>
        <begin position="279"/>
        <end position="297"/>
    </location>
</feature>
<keyword evidence="12" id="KW-1185">Reference proteome</keyword>
<dbReference type="PROSITE" id="PS50850">
    <property type="entry name" value="MFS"/>
    <property type="match status" value="1"/>
</dbReference>
<dbReference type="RefSeq" id="WP_106353719.1">
    <property type="nucleotide sequence ID" value="NZ_PVTP01000001.1"/>
</dbReference>
<evidence type="ECO:0000313" key="11">
    <source>
        <dbReference type="EMBL" id="PRY80294.1"/>
    </source>
</evidence>
<feature type="transmembrane region" description="Helical" evidence="9">
    <location>
        <begin position="43"/>
        <end position="63"/>
    </location>
</feature>
<name>A0A2T0W489_9RHOB</name>
<evidence type="ECO:0000256" key="8">
    <source>
        <dbReference type="ARBA" id="ARBA00023136"/>
    </source>
</evidence>
<evidence type="ECO:0000256" key="3">
    <source>
        <dbReference type="ARBA" id="ARBA00022448"/>
    </source>
</evidence>
<dbReference type="InterPro" id="IPR020846">
    <property type="entry name" value="MFS_dom"/>
</dbReference>
<dbReference type="InterPro" id="IPR036259">
    <property type="entry name" value="MFS_trans_sf"/>
</dbReference>
<dbReference type="Proteomes" id="UP000238007">
    <property type="component" value="Unassembled WGS sequence"/>
</dbReference>
<evidence type="ECO:0000256" key="2">
    <source>
        <dbReference type="ARBA" id="ARBA00006523"/>
    </source>
</evidence>
<comment type="caution">
    <text evidence="11">The sequence shown here is derived from an EMBL/GenBank/DDBJ whole genome shotgun (WGS) entry which is preliminary data.</text>
</comment>
<dbReference type="Gene3D" id="1.20.1250.20">
    <property type="entry name" value="MFS general substrate transporter like domains"/>
    <property type="match status" value="2"/>
</dbReference>
<feature type="transmembrane region" description="Helical" evidence="9">
    <location>
        <begin position="214"/>
        <end position="238"/>
    </location>
</feature>
<dbReference type="PANTHER" id="PTHR23535:SF2">
    <property type="entry name" value="SUGAR EFFLUX TRANSPORTER A-RELATED"/>
    <property type="match status" value="1"/>
</dbReference>
<evidence type="ECO:0000256" key="9">
    <source>
        <dbReference type="SAM" id="Phobius"/>
    </source>
</evidence>
<dbReference type="InterPro" id="IPR011701">
    <property type="entry name" value="MFS"/>
</dbReference>